<accession>A0ABP7QAI3</accession>
<feature type="domain" description="DUF1508" evidence="2">
    <location>
        <begin position="11"/>
        <end position="53"/>
    </location>
</feature>
<dbReference type="SUPFAM" id="SSF160113">
    <property type="entry name" value="YegP-like"/>
    <property type="match status" value="2"/>
</dbReference>
<proteinExistence type="predicted"/>
<dbReference type="PANTHER" id="PTHR40606">
    <property type="match status" value="1"/>
</dbReference>
<evidence type="ECO:0000259" key="2">
    <source>
        <dbReference type="Pfam" id="PF07411"/>
    </source>
</evidence>
<dbReference type="Pfam" id="PF07411">
    <property type="entry name" value="DUF1508"/>
    <property type="match status" value="2"/>
</dbReference>
<dbReference type="RefSeq" id="WP_344768955.1">
    <property type="nucleotide sequence ID" value="NZ_BAABAK010000018.1"/>
</dbReference>
<dbReference type="EMBL" id="BAABAK010000018">
    <property type="protein sequence ID" value="GAA3979051.1"/>
    <property type="molecule type" value="Genomic_DNA"/>
</dbReference>
<comment type="caution">
    <text evidence="3">The sequence shown here is derived from an EMBL/GenBank/DDBJ whole genome shotgun (WGS) entry which is preliminary data.</text>
</comment>
<evidence type="ECO:0000256" key="1">
    <source>
        <dbReference type="SAM" id="MobiDB-lite"/>
    </source>
</evidence>
<feature type="compositionally biased region" description="Polar residues" evidence="1">
    <location>
        <begin position="94"/>
        <end position="110"/>
    </location>
</feature>
<dbReference type="Gene3D" id="2.30.29.80">
    <property type="match status" value="1"/>
</dbReference>
<dbReference type="Proteomes" id="UP001501081">
    <property type="component" value="Unassembled WGS sequence"/>
</dbReference>
<protein>
    <submittedName>
        <fullName evidence="3">YegP family protein</fullName>
    </submittedName>
</protein>
<dbReference type="InterPro" id="IPR036913">
    <property type="entry name" value="YegP-like_sf"/>
</dbReference>
<feature type="region of interest" description="Disordered" evidence="1">
    <location>
        <begin position="81"/>
        <end position="110"/>
    </location>
</feature>
<name>A0ABP7QAI3_9SPHI</name>
<evidence type="ECO:0000313" key="3">
    <source>
        <dbReference type="EMBL" id="GAA3979051.1"/>
    </source>
</evidence>
<dbReference type="InterPro" id="IPR010879">
    <property type="entry name" value="DUF1508"/>
</dbReference>
<reference evidence="4" key="1">
    <citation type="journal article" date="2019" name="Int. J. Syst. Evol. Microbiol.">
        <title>The Global Catalogue of Microorganisms (GCM) 10K type strain sequencing project: providing services to taxonomists for standard genome sequencing and annotation.</title>
        <authorList>
            <consortium name="The Broad Institute Genomics Platform"/>
            <consortium name="The Broad Institute Genome Sequencing Center for Infectious Disease"/>
            <person name="Wu L."/>
            <person name="Ma J."/>
        </authorList>
    </citation>
    <scope>NUCLEOTIDE SEQUENCE [LARGE SCALE GENOMIC DNA]</scope>
    <source>
        <strain evidence="4">JCM 17338</strain>
    </source>
</reference>
<organism evidence="3 4">
    <name type="scientific">Pedobacter ginsengiterrae</name>
    <dbReference type="NCBI Taxonomy" id="871696"/>
    <lineage>
        <taxon>Bacteria</taxon>
        <taxon>Pseudomonadati</taxon>
        <taxon>Bacteroidota</taxon>
        <taxon>Sphingobacteriia</taxon>
        <taxon>Sphingobacteriales</taxon>
        <taxon>Sphingobacteriaceae</taxon>
        <taxon>Pedobacter</taxon>
    </lineage>
</organism>
<gene>
    <name evidence="3" type="ORF">GCM10022246_33930</name>
</gene>
<feature type="domain" description="DUF1508" evidence="2">
    <location>
        <begin position="61"/>
        <end position="107"/>
    </location>
</feature>
<keyword evidence="4" id="KW-1185">Reference proteome</keyword>
<evidence type="ECO:0000313" key="4">
    <source>
        <dbReference type="Proteomes" id="UP001501081"/>
    </source>
</evidence>
<sequence>MGKFVISKRTNGEFQFNLVAGNGQIILSSEGYSAKPSCENGIESVIKNSQDETEFEKKKSSNGKSYFNLKATNGQIIGSSQMYESESSRDNGIVSVQSNAPNATIDDQTL</sequence>
<dbReference type="InterPro" id="IPR051141">
    <property type="entry name" value="UPF0339_domain"/>
</dbReference>
<dbReference type="PANTHER" id="PTHR40606:SF1">
    <property type="entry name" value="UPF0339 PROTEIN YEGP"/>
    <property type="match status" value="1"/>
</dbReference>